<name>A0ABY7EQ70_MYAAR</name>
<reference evidence="1" key="1">
    <citation type="submission" date="2022-11" db="EMBL/GenBank/DDBJ databases">
        <title>Centuries of genome instability and evolution in soft-shell clam transmissible cancer (bioRxiv).</title>
        <authorList>
            <person name="Hart S.F.M."/>
            <person name="Yonemitsu M.A."/>
            <person name="Giersch R.M."/>
            <person name="Beal B.F."/>
            <person name="Arriagada G."/>
            <person name="Davis B.W."/>
            <person name="Ostrander E.A."/>
            <person name="Goff S.P."/>
            <person name="Metzger M.J."/>
        </authorList>
    </citation>
    <scope>NUCLEOTIDE SEQUENCE</scope>
    <source>
        <strain evidence="1">MELC-2E11</strain>
        <tissue evidence="1">Siphon/mantle</tissue>
    </source>
</reference>
<gene>
    <name evidence="1" type="ORF">MAR_035640</name>
</gene>
<proteinExistence type="predicted"/>
<evidence type="ECO:0000313" key="2">
    <source>
        <dbReference type="Proteomes" id="UP001164746"/>
    </source>
</evidence>
<evidence type="ECO:0000313" key="1">
    <source>
        <dbReference type="EMBL" id="WAR10564.1"/>
    </source>
</evidence>
<feature type="non-terminal residue" evidence="1">
    <location>
        <position position="1"/>
    </location>
</feature>
<feature type="non-terminal residue" evidence="1">
    <location>
        <position position="112"/>
    </location>
</feature>
<accession>A0ABY7EQ70</accession>
<protein>
    <submittedName>
        <fullName evidence="1">Uncharacterized protein</fullName>
    </submittedName>
</protein>
<dbReference type="Proteomes" id="UP001164746">
    <property type="component" value="Chromosome 7"/>
</dbReference>
<dbReference type="EMBL" id="CP111018">
    <property type="protein sequence ID" value="WAR10564.1"/>
    <property type="molecule type" value="Genomic_DNA"/>
</dbReference>
<sequence length="112" mass="13088">VIDDIIDLDHTYITYDGFHNSGEDVSTLQYYFRSNRHDNYKPLMRNPSDIQFFKDENNTIAVAVSNVNGTLNLKGMVNDEKGFRELEPLQGKGLPRNRYHVIKKRWTANILR</sequence>
<organism evidence="1 2">
    <name type="scientific">Mya arenaria</name>
    <name type="common">Soft-shell clam</name>
    <dbReference type="NCBI Taxonomy" id="6604"/>
    <lineage>
        <taxon>Eukaryota</taxon>
        <taxon>Metazoa</taxon>
        <taxon>Spiralia</taxon>
        <taxon>Lophotrochozoa</taxon>
        <taxon>Mollusca</taxon>
        <taxon>Bivalvia</taxon>
        <taxon>Autobranchia</taxon>
        <taxon>Heteroconchia</taxon>
        <taxon>Euheterodonta</taxon>
        <taxon>Imparidentia</taxon>
        <taxon>Neoheterodontei</taxon>
        <taxon>Myida</taxon>
        <taxon>Myoidea</taxon>
        <taxon>Myidae</taxon>
        <taxon>Mya</taxon>
    </lineage>
</organism>
<keyword evidence="2" id="KW-1185">Reference proteome</keyword>